<protein>
    <submittedName>
        <fullName evidence="1">Uncharacterized protein</fullName>
    </submittedName>
</protein>
<proteinExistence type="predicted"/>
<reference evidence="1" key="1">
    <citation type="journal article" date="2016" name="Proc. Natl. Acad. Sci. U.S.A.">
        <title>Lipid metabolic changes in an early divergent fungus govern the establishment of a mutualistic symbiosis with endobacteria.</title>
        <authorList>
            <person name="Lastovetsky O.A."/>
            <person name="Gaspar M.L."/>
            <person name="Mondo S.J."/>
            <person name="LaButti K.M."/>
            <person name="Sandor L."/>
            <person name="Grigoriev I.V."/>
            <person name="Henry S.A."/>
            <person name="Pawlowska T.E."/>
        </authorList>
    </citation>
    <scope>NUCLEOTIDE SEQUENCE [LARGE SCALE GENOMIC DNA]</scope>
    <source>
        <strain evidence="1">ATCC 52814</strain>
    </source>
</reference>
<organism evidence="1">
    <name type="scientific">Rhizopus microsporus var. microsporus</name>
    <dbReference type="NCBI Taxonomy" id="86635"/>
    <lineage>
        <taxon>Eukaryota</taxon>
        <taxon>Fungi</taxon>
        <taxon>Fungi incertae sedis</taxon>
        <taxon>Mucoromycota</taxon>
        <taxon>Mucoromycotina</taxon>
        <taxon>Mucoromycetes</taxon>
        <taxon>Mucorales</taxon>
        <taxon>Mucorineae</taxon>
        <taxon>Rhizopodaceae</taxon>
        <taxon>Rhizopus</taxon>
    </lineage>
</organism>
<gene>
    <name evidence="1" type="ORF">BCV72DRAFT_310168</name>
</gene>
<dbReference type="VEuPathDB" id="FungiDB:BCV72DRAFT_310168"/>
<evidence type="ECO:0000313" key="1">
    <source>
        <dbReference type="EMBL" id="ORE01292.1"/>
    </source>
</evidence>
<dbReference type="EMBL" id="KV922155">
    <property type="protein sequence ID" value="ORE01292.1"/>
    <property type="molecule type" value="Genomic_DNA"/>
</dbReference>
<sequence>MDTTLLPRFTACLPSSRVYAIDVSHSRMRPRNGAEITTSPRLIRHFLKYIRHDKVRLTPSFIRTFLLVSAATQAAQSYSLVTHTSRRALFNFQFPTLKQQCDPPVLVIFDHVHVSFWRYRWAMVFHNQPFRSVTILRAVQVSIQEALLILRVSSLPTPHVVL</sequence>
<dbReference type="AlphaFoldDB" id="A0A1X0QNF1"/>
<dbReference type="Proteomes" id="UP000242414">
    <property type="component" value="Unassembled WGS sequence"/>
</dbReference>
<name>A0A1X0QNF1_RHIZD</name>
<accession>A0A1X0QNF1</accession>